<keyword evidence="8" id="KW-1185">Reference proteome</keyword>
<reference evidence="7 8" key="1">
    <citation type="submission" date="2014-03" db="EMBL/GenBank/DDBJ databases">
        <title>Draft genome of the hookworm Oesophagostomum dentatum.</title>
        <authorList>
            <person name="Mitreva M."/>
        </authorList>
    </citation>
    <scope>NUCLEOTIDE SEQUENCE [LARGE SCALE GENOMIC DNA]</scope>
    <source>
        <strain evidence="7 8">OD-Hann</strain>
    </source>
</reference>
<dbReference type="PANTHER" id="PTHR24300">
    <property type="entry name" value="CYTOCHROME P450 508A4-RELATED"/>
    <property type="match status" value="1"/>
</dbReference>
<evidence type="ECO:0000313" key="7">
    <source>
        <dbReference type="EMBL" id="KHJ91920.1"/>
    </source>
</evidence>
<dbReference type="GO" id="GO:0020037">
    <property type="term" value="F:heme binding"/>
    <property type="evidence" value="ECO:0007669"/>
    <property type="project" value="InterPro"/>
</dbReference>
<evidence type="ECO:0000256" key="4">
    <source>
        <dbReference type="ARBA" id="ARBA00023033"/>
    </source>
</evidence>
<dbReference type="Pfam" id="PF00067">
    <property type="entry name" value="p450"/>
    <property type="match status" value="1"/>
</dbReference>
<evidence type="ECO:0008006" key="9">
    <source>
        <dbReference type="Google" id="ProtNLM"/>
    </source>
</evidence>
<keyword evidence="3 5" id="KW-0408">Iron</keyword>
<dbReference type="GO" id="GO:0006082">
    <property type="term" value="P:organic acid metabolic process"/>
    <property type="evidence" value="ECO:0007669"/>
    <property type="project" value="TreeGrafter"/>
</dbReference>
<dbReference type="GO" id="GO:0006805">
    <property type="term" value="P:xenobiotic metabolic process"/>
    <property type="evidence" value="ECO:0007669"/>
    <property type="project" value="TreeGrafter"/>
</dbReference>
<dbReference type="InterPro" id="IPR002401">
    <property type="entry name" value="Cyt_P450_E_grp-I"/>
</dbReference>
<evidence type="ECO:0000256" key="6">
    <source>
        <dbReference type="RuleBase" id="RU000461"/>
    </source>
</evidence>
<keyword evidence="6" id="KW-0560">Oxidoreductase</keyword>
<dbReference type="PRINTS" id="PR00385">
    <property type="entry name" value="P450"/>
</dbReference>
<feature type="binding site" description="axial binding residue" evidence="5">
    <location>
        <position position="125"/>
    </location>
    <ligand>
        <name>heme</name>
        <dbReference type="ChEBI" id="CHEBI:30413"/>
    </ligand>
    <ligandPart>
        <name>Fe</name>
        <dbReference type="ChEBI" id="CHEBI:18248"/>
    </ligandPart>
</feature>
<dbReference type="Proteomes" id="UP000053660">
    <property type="component" value="Unassembled WGS sequence"/>
</dbReference>
<evidence type="ECO:0000256" key="2">
    <source>
        <dbReference type="ARBA" id="ARBA00022723"/>
    </source>
</evidence>
<evidence type="ECO:0000256" key="1">
    <source>
        <dbReference type="ARBA" id="ARBA00010617"/>
    </source>
</evidence>
<name>A0A0B1T962_OESDE</name>
<comment type="similarity">
    <text evidence="1 6">Belongs to the cytochrome P450 family.</text>
</comment>
<dbReference type="Gene3D" id="1.10.630.10">
    <property type="entry name" value="Cytochrome P450"/>
    <property type="match status" value="1"/>
</dbReference>
<dbReference type="GO" id="GO:0005506">
    <property type="term" value="F:iron ion binding"/>
    <property type="evidence" value="ECO:0007669"/>
    <property type="project" value="InterPro"/>
</dbReference>
<gene>
    <name evidence="7" type="ORF">OESDEN_08203</name>
</gene>
<accession>A0A0B1T962</accession>
<dbReference type="InterPro" id="IPR050182">
    <property type="entry name" value="Cytochrome_P450_fam2"/>
</dbReference>
<dbReference type="SUPFAM" id="SSF48264">
    <property type="entry name" value="Cytochrome P450"/>
    <property type="match status" value="1"/>
</dbReference>
<evidence type="ECO:0000313" key="8">
    <source>
        <dbReference type="Proteomes" id="UP000053660"/>
    </source>
</evidence>
<dbReference type="AlphaFoldDB" id="A0A0B1T962"/>
<comment type="cofactor">
    <cofactor evidence="5">
        <name>heme</name>
        <dbReference type="ChEBI" id="CHEBI:30413"/>
    </cofactor>
</comment>
<dbReference type="InterPro" id="IPR001128">
    <property type="entry name" value="Cyt_P450"/>
</dbReference>
<dbReference type="GO" id="GO:0016712">
    <property type="term" value="F:oxidoreductase activity, acting on paired donors, with incorporation or reduction of molecular oxygen, reduced flavin or flavoprotein as one donor, and incorporation of one atom of oxygen"/>
    <property type="evidence" value="ECO:0007669"/>
    <property type="project" value="TreeGrafter"/>
</dbReference>
<keyword evidence="5 6" id="KW-0349">Heme</keyword>
<evidence type="ECO:0000256" key="5">
    <source>
        <dbReference type="PIRSR" id="PIRSR602401-1"/>
    </source>
</evidence>
<dbReference type="PROSITE" id="PS00086">
    <property type="entry name" value="CYTOCHROME_P450"/>
    <property type="match status" value="1"/>
</dbReference>
<dbReference type="InterPro" id="IPR036396">
    <property type="entry name" value="Cyt_P450_sf"/>
</dbReference>
<protein>
    <recommendedName>
        <fullName evidence="9">Unspecific monooxygenase</fullName>
    </recommendedName>
</protein>
<dbReference type="OrthoDB" id="2789670at2759"/>
<evidence type="ECO:0000256" key="3">
    <source>
        <dbReference type="ARBA" id="ARBA00023004"/>
    </source>
</evidence>
<dbReference type="PRINTS" id="PR00463">
    <property type="entry name" value="EP450I"/>
</dbReference>
<organism evidence="7 8">
    <name type="scientific">Oesophagostomum dentatum</name>
    <name type="common">Nodular worm</name>
    <dbReference type="NCBI Taxonomy" id="61180"/>
    <lineage>
        <taxon>Eukaryota</taxon>
        <taxon>Metazoa</taxon>
        <taxon>Ecdysozoa</taxon>
        <taxon>Nematoda</taxon>
        <taxon>Chromadorea</taxon>
        <taxon>Rhabditida</taxon>
        <taxon>Rhabditina</taxon>
        <taxon>Rhabditomorpha</taxon>
        <taxon>Strongyloidea</taxon>
        <taxon>Strongylidae</taxon>
        <taxon>Oesophagostomum</taxon>
    </lineage>
</organism>
<dbReference type="GO" id="GO:0005737">
    <property type="term" value="C:cytoplasm"/>
    <property type="evidence" value="ECO:0007669"/>
    <property type="project" value="TreeGrafter"/>
</dbReference>
<dbReference type="InterPro" id="IPR017972">
    <property type="entry name" value="Cyt_P450_CS"/>
</dbReference>
<keyword evidence="2 5" id="KW-0479">Metal-binding</keyword>
<sequence length="180" mass="20769">MVIFVDGMTEKVKARVEDELLFITKGQRLLSITDRPKTTYYNAVLNEIHRCALVIPLNMWRDTADDTVVGKYVIPKGTSITAQISLIMTDERYFENKYEFNPDRYLNNESIAEMIVPFGLGKRACPGESMAQAELYLIIANFLLRYEMAADLEQMPSMRPRKELGAARTAQPYRICFKRR</sequence>
<keyword evidence="4 6" id="KW-0503">Monooxygenase</keyword>
<dbReference type="PANTHER" id="PTHR24300:SF375">
    <property type="entry name" value="CYTOCHROME P450 FAMILY"/>
    <property type="match status" value="1"/>
</dbReference>
<dbReference type="EMBL" id="KN551712">
    <property type="protein sequence ID" value="KHJ91920.1"/>
    <property type="molecule type" value="Genomic_DNA"/>
</dbReference>
<proteinExistence type="inferred from homology"/>